<evidence type="ECO:0000256" key="9">
    <source>
        <dbReference type="ARBA" id="ARBA00022989"/>
    </source>
</evidence>
<dbReference type="InterPro" id="IPR011577">
    <property type="entry name" value="Cyt_b561_bac/Ni-Hgenase"/>
</dbReference>
<dbReference type="AlphaFoldDB" id="A0AAW3V348"/>
<feature type="transmembrane region" description="Helical" evidence="13">
    <location>
        <begin position="82"/>
        <end position="107"/>
    </location>
</feature>
<organism evidence="15 16">
    <name type="scientific">Paraburkholderia fungorum</name>
    <dbReference type="NCBI Taxonomy" id="134537"/>
    <lineage>
        <taxon>Bacteria</taxon>
        <taxon>Pseudomonadati</taxon>
        <taxon>Pseudomonadota</taxon>
        <taxon>Betaproteobacteria</taxon>
        <taxon>Burkholderiales</taxon>
        <taxon>Burkholderiaceae</taxon>
        <taxon>Paraburkholderia</taxon>
    </lineage>
</organism>
<dbReference type="PRINTS" id="PR00161">
    <property type="entry name" value="NIHGNASECYTB"/>
</dbReference>
<dbReference type="GO" id="GO:0005886">
    <property type="term" value="C:plasma membrane"/>
    <property type="evidence" value="ECO:0007669"/>
    <property type="project" value="UniProtKB-SubCell"/>
</dbReference>
<evidence type="ECO:0000256" key="5">
    <source>
        <dbReference type="ARBA" id="ARBA00022617"/>
    </source>
</evidence>
<name>A0AAW3V348_9BURK</name>
<evidence type="ECO:0000256" key="13">
    <source>
        <dbReference type="SAM" id="Phobius"/>
    </source>
</evidence>
<feature type="region of interest" description="Disordered" evidence="12">
    <location>
        <begin position="1"/>
        <end position="28"/>
    </location>
</feature>
<sequence>MKASIQVQTDAQARRENAGDGAQPGTSAGAGNGLVHPLWLRITHWLNALAAIVMVLSGWRIYDASPVFKGFMIPLHLTLGGWLAGALQWHFAAMWLLMVNGLIYLGLNLMTGRVFTRFFPLTPRAVFADLSAALTGRLHHDDLRRYNAVQKLAYLVVIVDLVVLVLSGLAIWKSVQFPSLRWLMGGYDTARIVHFCAMAILVAFFVVHVVMVAIVPRSLLAMLRGR</sequence>
<comment type="subcellular location">
    <subcellularLocation>
        <location evidence="1">Cell membrane</location>
        <topology evidence="1">Multi-pass membrane protein</topology>
    </subcellularLocation>
</comment>
<accession>A0AAW3V348</accession>
<comment type="caution">
    <text evidence="15">The sequence shown here is derived from an EMBL/GenBank/DDBJ whole genome shotgun (WGS) entry which is preliminary data.</text>
</comment>
<gene>
    <name evidence="15" type="ORF">GGD69_005892</name>
</gene>
<evidence type="ECO:0000256" key="2">
    <source>
        <dbReference type="ARBA" id="ARBA00008622"/>
    </source>
</evidence>
<keyword evidence="5" id="KW-0349">Heme</keyword>
<keyword evidence="3" id="KW-0813">Transport</keyword>
<dbReference type="GO" id="GO:0005506">
    <property type="term" value="F:iron ion binding"/>
    <property type="evidence" value="ECO:0007669"/>
    <property type="project" value="InterPro"/>
</dbReference>
<evidence type="ECO:0000256" key="11">
    <source>
        <dbReference type="ARBA" id="ARBA00023136"/>
    </source>
</evidence>
<evidence type="ECO:0000256" key="7">
    <source>
        <dbReference type="ARBA" id="ARBA00022723"/>
    </source>
</evidence>
<evidence type="ECO:0000256" key="1">
    <source>
        <dbReference type="ARBA" id="ARBA00004651"/>
    </source>
</evidence>
<dbReference type="Proteomes" id="UP000518681">
    <property type="component" value="Unassembled WGS sequence"/>
</dbReference>
<dbReference type="EMBL" id="JACIIK010000011">
    <property type="protein sequence ID" value="MBB6204998.1"/>
    <property type="molecule type" value="Genomic_DNA"/>
</dbReference>
<dbReference type="SUPFAM" id="SSF81342">
    <property type="entry name" value="Transmembrane di-heme cytochromes"/>
    <property type="match status" value="1"/>
</dbReference>
<evidence type="ECO:0000313" key="15">
    <source>
        <dbReference type="EMBL" id="MBB6204998.1"/>
    </source>
</evidence>
<dbReference type="GO" id="GO:0009055">
    <property type="term" value="F:electron transfer activity"/>
    <property type="evidence" value="ECO:0007669"/>
    <property type="project" value="InterPro"/>
</dbReference>
<keyword evidence="4" id="KW-1003">Cell membrane</keyword>
<keyword evidence="7" id="KW-0479">Metal-binding</keyword>
<evidence type="ECO:0000256" key="4">
    <source>
        <dbReference type="ARBA" id="ARBA00022475"/>
    </source>
</evidence>
<keyword evidence="6 13" id="KW-0812">Transmembrane</keyword>
<dbReference type="RefSeq" id="WP_081833093.1">
    <property type="nucleotide sequence ID" value="NZ_CADFGE010000013.1"/>
</dbReference>
<dbReference type="InterPro" id="IPR051542">
    <property type="entry name" value="Hydrogenase_cytochrome"/>
</dbReference>
<evidence type="ECO:0000256" key="8">
    <source>
        <dbReference type="ARBA" id="ARBA00022982"/>
    </source>
</evidence>
<evidence type="ECO:0000259" key="14">
    <source>
        <dbReference type="Pfam" id="PF01292"/>
    </source>
</evidence>
<evidence type="ECO:0000313" key="16">
    <source>
        <dbReference type="Proteomes" id="UP000518681"/>
    </source>
</evidence>
<keyword evidence="9 13" id="KW-1133">Transmembrane helix</keyword>
<proteinExistence type="inferred from homology"/>
<dbReference type="GO" id="GO:0020037">
    <property type="term" value="F:heme binding"/>
    <property type="evidence" value="ECO:0007669"/>
    <property type="project" value="TreeGrafter"/>
</dbReference>
<reference evidence="15 16" key="1">
    <citation type="submission" date="2020-08" db="EMBL/GenBank/DDBJ databases">
        <title>Genomic Encyclopedia of Type Strains, Phase IV (KMG-V): Genome sequencing to study the core and pangenomes of soil and plant-associated prokaryotes.</title>
        <authorList>
            <person name="Whitman W."/>
        </authorList>
    </citation>
    <scope>NUCLEOTIDE SEQUENCE [LARGE SCALE GENOMIC DNA]</scope>
    <source>
        <strain evidence="15 16">SEMIA 4013</strain>
    </source>
</reference>
<dbReference type="InterPro" id="IPR000516">
    <property type="entry name" value="Ni-dep_Hydgase_cyt-B"/>
</dbReference>
<dbReference type="PANTHER" id="PTHR30485">
    <property type="entry name" value="NI/FE-HYDROGENASE 1 B-TYPE CYTOCHROME SUBUNIT"/>
    <property type="match status" value="1"/>
</dbReference>
<dbReference type="PANTHER" id="PTHR30485:SF1">
    <property type="entry name" value="CYTOCHROME YDHU-RELATED"/>
    <property type="match status" value="1"/>
</dbReference>
<evidence type="ECO:0000256" key="12">
    <source>
        <dbReference type="SAM" id="MobiDB-lite"/>
    </source>
</evidence>
<dbReference type="GeneID" id="66513425"/>
<comment type="similarity">
    <text evidence="2">Belongs to the HupC/HyaC/HydC family.</text>
</comment>
<feature type="transmembrane region" description="Helical" evidence="13">
    <location>
        <begin position="45"/>
        <end position="62"/>
    </location>
</feature>
<keyword evidence="11 13" id="KW-0472">Membrane</keyword>
<protein>
    <submittedName>
        <fullName evidence="15">Thiosulfate reductase cytochrome b subunit</fullName>
    </submittedName>
</protein>
<feature type="transmembrane region" description="Helical" evidence="13">
    <location>
        <begin position="192"/>
        <end position="216"/>
    </location>
</feature>
<dbReference type="InterPro" id="IPR016174">
    <property type="entry name" value="Di-haem_cyt_TM"/>
</dbReference>
<evidence type="ECO:0000256" key="6">
    <source>
        <dbReference type="ARBA" id="ARBA00022692"/>
    </source>
</evidence>
<keyword evidence="8" id="KW-0249">Electron transport</keyword>
<dbReference type="Gene3D" id="1.20.950.20">
    <property type="entry name" value="Transmembrane di-heme cytochromes, Chain C"/>
    <property type="match status" value="1"/>
</dbReference>
<feature type="domain" description="Cytochrome b561 bacterial/Ni-hydrogenase" evidence="14">
    <location>
        <begin position="35"/>
        <end position="225"/>
    </location>
</feature>
<dbReference type="GO" id="GO:0022904">
    <property type="term" value="P:respiratory electron transport chain"/>
    <property type="evidence" value="ECO:0007669"/>
    <property type="project" value="InterPro"/>
</dbReference>
<feature type="transmembrane region" description="Helical" evidence="13">
    <location>
        <begin position="152"/>
        <end position="172"/>
    </location>
</feature>
<evidence type="ECO:0000256" key="10">
    <source>
        <dbReference type="ARBA" id="ARBA00023004"/>
    </source>
</evidence>
<keyword evidence="10" id="KW-0408">Iron</keyword>
<evidence type="ECO:0000256" key="3">
    <source>
        <dbReference type="ARBA" id="ARBA00022448"/>
    </source>
</evidence>
<feature type="compositionally biased region" description="Polar residues" evidence="12">
    <location>
        <begin position="1"/>
        <end position="11"/>
    </location>
</feature>
<dbReference type="Pfam" id="PF01292">
    <property type="entry name" value="Ni_hydr_CYTB"/>
    <property type="match status" value="1"/>
</dbReference>